<reference evidence="1 2" key="1">
    <citation type="journal article" date="2022" name="Plant J.">
        <title>Chromosome-level genome of Camellia lanceoleosa provides a valuable resource for understanding genome evolution and self-incompatibility.</title>
        <authorList>
            <person name="Gong W."/>
            <person name="Xiao S."/>
            <person name="Wang L."/>
            <person name="Liao Z."/>
            <person name="Chang Y."/>
            <person name="Mo W."/>
            <person name="Hu G."/>
            <person name="Li W."/>
            <person name="Zhao G."/>
            <person name="Zhu H."/>
            <person name="Hu X."/>
            <person name="Ji K."/>
            <person name="Xiang X."/>
            <person name="Song Q."/>
            <person name="Yuan D."/>
            <person name="Jin S."/>
            <person name="Zhang L."/>
        </authorList>
    </citation>
    <scope>NUCLEOTIDE SEQUENCE [LARGE SCALE GENOMIC DNA]</scope>
    <source>
        <strain evidence="1">SQ_2022a</strain>
    </source>
</reference>
<accession>A0ACC0IS56</accession>
<comment type="caution">
    <text evidence="1">The sequence shown here is derived from an EMBL/GenBank/DDBJ whole genome shotgun (WGS) entry which is preliminary data.</text>
</comment>
<keyword evidence="2" id="KW-1185">Reference proteome</keyword>
<dbReference type="Proteomes" id="UP001060215">
    <property type="component" value="Chromosome 3"/>
</dbReference>
<sequence length="328" mass="37579">MGPDMELKRRSGIIMEASDNKENVGATKEPKDKHMRYANNYEDNAFEMKAVMDEQTEGTEISQEVEVNILEHTKSSEIALVEAEFQDATENSSSFGDTVSGVENSALLGDAEVVSELHGNASSAFPFNGYGEDFRMRRKRLTPHWRTFIRPLMWRCKWVELQIKNFESQALKYDGELAEFNRRKQFELDNCSLEGFGAKSFPFSCQSQSKEVMKRKKRKRIEDTMAIASYMSHHNLFSYFENKRSAAVVASIDDDRGKRVILAEKSINVNDEFGVNDELLSHEFRDGDNSLEQILWKLGIVQSQISKIKSRFHKVMLENVGKFIPLTS</sequence>
<name>A0ACC0IS56_9ERIC</name>
<evidence type="ECO:0000313" key="2">
    <source>
        <dbReference type="Proteomes" id="UP001060215"/>
    </source>
</evidence>
<protein>
    <submittedName>
        <fullName evidence="1">Uncharacterized protein</fullName>
    </submittedName>
</protein>
<dbReference type="EMBL" id="CM045760">
    <property type="protein sequence ID" value="KAI8027279.1"/>
    <property type="molecule type" value="Genomic_DNA"/>
</dbReference>
<organism evidence="1 2">
    <name type="scientific">Camellia lanceoleosa</name>
    <dbReference type="NCBI Taxonomy" id="1840588"/>
    <lineage>
        <taxon>Eukaryota</taxon>
        <taxon>Viridiplantae</taxon>
        <taxon>Streptophyta</taxon>
        <taxon>Embryophyta</taxon>
        <taxon>Tracheophyta</taxon>
        <taxon>Spermatophyta</taxon>
        <taxon>Magnoliopsida</taxon>
        <taxon>eudicotyledons</taxon>
        <taxon>Gunneridae</taxon>
        <taxon>Pentapetalae</taxon>
        <taxon>asterids</taxon>
        <taxon>Ericales</taxon>
        <taxon>Theaceae</taxon>
        <taxon>Camellia</taxon>
    </lineage>
</organism>
<gene>
    <name evidence="1" type="ORF">LOK49_LG02G00822</name>
</gene>
<proteinExistence type="predicted"/>
<evidence type="ECO:0000313" key="1">
    <source>
        <dbReference type="EMBL" id="KAI8027279.1"/>
    </source>
</evidence>